<proteinExistence type="predicted"/>
<dbReference type="Proteomes" id="UP000077202">
    <property type="component" value="Unassembled WGS sequence"/>
</dbReference>
<accession>A0A176VT14</accession>
<keyword evidence="2" id="KW-1185">Reference proteome</keyword>
<evidence type="ECO:0000313" key="1">
    <source>
        <dbReference type="EMBL" id="OAE22976.1"/>
    </source>
</evidence>
<dbReference type="EMBL" id="LVLJ01002982">
    <property type="protein sequence ID" value="OAE22976.1"/>
    <property type="molecule type" value="Genomic_DNA"/>
</dbReference>
<comment type="caution">
    <text evidence="1">The sequence shown here is derived from an EMBL/GenBank/DDBJ whole genome shotgun (WGS) entry which is preliminary data.</text>
</comment>
<gene>
    <name evidence="1" type="ORF">AXG93_2717s1060</name>
</gene>
<sequence length="94" mass="10531">MAGHFKDMNPGTSIGYSDGTQAHWFKDSRSVAILSGRRAVAFDVDSCIRNAKIEFDRIRFASWKNSDSIRYKSKKAYVSNSDLLPTEKENGGHS</sequence>
<name>A0A176VT14_MARPO</name>
<organism evidence="1 2">
    <name type="scientific">Marchantia polymorpha subsp. ruderalis</name>
    <dbReference type="NCBI Taxonomy" id="1480154"/>
    <lineage>
        <taxon>Eukaryota</taxon>
        <taxon>Viridiplantae</taxon>
        <taxon>Streptophyta</taxon>
        <taxon>Embryophyta</taxon>
        <taxon>Marchantiophyta</taxon>
        <taxon>Marchantiopsida</taxon>
        <taxon>Marchantiidae</taxon>
        <taxon>Marchantiales</taxon>
        <taxon>Marchantiaceae</taxon>
        <taxon>Marchantia</taxon>
    </lineage>
</organism>
<protein>
    <submittedName>
        <fullName evidence="1">Uncharacterized protein</fullName>
    </submittedName>
</protein>
<reference evidence="1" key="1">
    <citation type="submission" date="2016-03" db="EMBL/GenBank/DDBJ databases">
        <title>Mechanisms controlling the formation of the plant cell surface in tip-growing cells are functionally conserved among land plants.</title>
        <authorList>
            <person name="Honkanen S."/>
            <person name="Jones V.A."/>
            <person name="Morieri G."/>
            <person name="Champion C."/>
            <person name="Hetherington A.J."/>
            <person name="Kelly S."/>
            <person name="Saint-Marcoux D."/>
            <person name="Proust H."/>
            <person name="Prescott H."/>
            <person name="Dolan L."/>
        </authorList>
    </citation>
    <scope>NUCLEOTIDE SEQUENCE [LARGE SCALE GENOMIC DNA]</scope>
    <source>
        <tissue evidence="1">Whole gametophyte</tissue>
    </source>
</reference>
<dbReference type="AlphaFoldDB" id="A0A176VT14"/>
<evidence type="ECO:0000313" key="2">
    <source>
        <dbReference type="Proteomes" id="UP000077202"/>
    </source>
</evidence>